<dbReference type="EMBL" id="QGDH01000005">
    <property type="protein sequence ID" value="RAR16113.1"/>
    <property type="molecule type" value="Genomic_DNA"/>
</dbReference>
<comment type="caution">
    <text evidence="3">The sequence shown here is derived from an EMBL/GenBank/DDBJ whole genome shotgun (WGS) entry which is preliminary data.</text>
</comment>
<dbReference type="OrthoDB" id="432412at2759"/>
<feature type="chain" id="PRO_5016882717" evidence="1">
    <location>
        <begin position="21"/>
        <end position="466"/>
    </location>
</feature>
<accession>A0A364NG77</accession>
<dbReference type="InterPro" id="IPR010541">
    <property type="entry name" value="Prp3_C"/>
</dbReference>
<organism evidence="3 4">
    <name type="scientific">Stemphylium lycopersici</name>
    <name type="common">Tomato gray leaf spot disease fungus</name>
    <name type="synonym">Thyrospora lycopersici</name>
    <dbReference type="NCBI Taxonomy" id="183478"/>
    <lineage>
        <taxon>Eukaryota</taxon>
        <taxon>Fungi</taxon>
        <taxon>Dikarya</taxon>
        <taxon>Ascomycota</taxon>
        <taxon>Pezizomycotina</taxon>
        <taxon>Dothideomycetes</taxon>
        <taxon>Pleosporomycetidae</taxon>
        <taxon>Pleosporales</taxon>
        <taxon>Pleosporineae</taxon>
        <taxon>Pleosporaceae</taxon>
        <taxon>Stemphylium</taxon>
    </lineage>
</organism>
<evidence type="ECO:0000313" key="3">
    <source>
        <dbReference type="EMBL" id="RAR16113.1"/>
    </source>
</evidence>
<reference evidence="4" key="1">
    <citation type="submission" date="2018-05" db="EMBL/GenBank/DDBJ databases">
        <title>Draft genome sequence of Stemphylium lycopersici strain CIDEFI 213.</title>
        <authorList>
            <person name="Medina R."/>
            <person name="Franco M.E.E."/>
            <person name="Lucentini C.G."/>
            <person name="Saparrat M.C.N."/>
            <person name="Balatti P.A."/>
        </authorList>
    </citation>
    <scope>NUCLEOTIDE SEQUENCE [LARGE SCALE GENOMIC DNA]</scope>
    <source>
        <strain evidence="4">CIDEFI 213</strain>
    </source>
</reference>
<evidence type="ECO:0000259" key="2">
    <source>
        <dbReference type="Pfam" id="PF06544"/>
    </source>
</evidence>
<dbReference type="Pfam" id="PF06544">
    <property type="entry name" value="Prp3_C"/>
    <property type="match status" value="1"/>
</dbReference>
<protein>
    <submittedName>
        <fullName evidence="3">Duf1115 domain-containing protein</fullName>
    </submittedName>
</protein>
<evidence type="ECO:0000256" key="1">
    <source>
        <dbReference type="SAM" id="SignalP"/>
    </source>
</evidence>
<gene>
    <name evidence="3" type="ORF">DDE83_000470</name>
</gene>
<feature type="signal peptide" evidence="1">
    <location>
        <begin position="1"/>
        <end position="20"/>
    </location>
</feature>
<dbReference type="Pfam" id="PF11578">
    <property type="entry name" value="DUF3237"/>
    <property type="match status" value="1"/>
</dbReference>
<feature type="domain" description="Small nuclear ribonucleoprotein Prp3 C-terminal" evidence="2">
    <location>
        <begin position="338"/>
        <end position="422"/>
    </location>
</feature>
<dbReference type="InterPro" id="IPR059181">
    <property type="entry name" value="RWDD2A-B_C"/>
</dbReference>
<dbReference type="SUPFAM" id="SSF54495">
    <property type="entry name" value="UBC-like"/>
    <property type="match status" value="1"/>
</dbReference>
<dbReference type="Gene3D" id="2.40.160.20">
    <property type="match status" value="1"/>
</dbReference>
<proteinExistence type="predicted"/>
<dbReference type="STRING" id="183478.A0A364NG77"/>
<keyword evidence="1" id="KW-0732">Signal</keyword>
<name>A0A364NG77_STELY</name>
<dbReference type="Gene3D" id="3.10.110.10">
    <property type="entry name" value="Ubiquitin Conjugating Enzyme"/>
    <property type="match status" value="1"/>
</dbReference>
<keyword evidence="4" id="KW-1185">Reference proteome</keyword>
<dbReference type="InterPro" id="IPR017359">
    <property type="entry name" value="Phi-like"/>
</dbReference>
<dbReference type="InterPro" id="IPR016135">
    <property type="entry name" value="UBQ-conjugating_enzyme/RWD"/>
</dbReference>
<dbReference type="Proteomes" id="UP000249619">
    <property type="component" value="Unassembled WGS sequence"/>
</dbReference>
<dbReference type="AlphaFoldDB" id="A0A364NG77"/>
<evidence type="ECO:0000313" key="4">
    <source>
        <dbReference type="Proteomes" id="UP000249619"/>
    </source>
</evidence>
<sequence>MRLFHPLATALAAITTLTMASETPAPPQLTLIYSMEAKLGDRFSLGSIPTGEERIVIPIVGGTFKGPRVSGTILNFGADWRLTDAQGKLRPDARYNLQTDDGTYIYVQTEGLPPAADGAPSMLRGKFETDTNGTAAWMNDVAAVGVIRRKGTEAVLIDMWEAQYKLLPPSLIELQIGQIDLLLAMYPSETTLDPSAQTILEVFRDSTTSNSLESAQAAIKSTPNISMPLDLPIGAPDTEEEKSLRLDLSIPFVYYPGERNSPPPDDAPSVKLRIQQPNWLSKAATTQLSASIPPSEDVLGSIEFIREAALSHVSSSAATKDAMSPETNGQSSPLVRVWFYFPSISTRSKRDDFITHAPSYSLTGFLYAGKPGLLCVEGASKDIDEYMRFIKTESWGDIPPGHKKVSERLREVLGMGEGRRVFGDMEEITDKVGERRGVRANRADMKAVEEWLVERGLGEAFTRVLM</sequence>
<dbReference type="PANTHER" id="PTHR15955:SF10">
    <property type="entry name" value="DUF1115 DOMAIN PROTEIN (AFU_ORTHOLOGUE AFUA_5G14750)"/>
    <property type="match status" value="1"/>
</dbReference>
<dbReference type="CDD" id="cd24163">
    <property type="entry name" value="RWDD2_C"/>
    <property type="match status" value="1"/>
</dbReference>
<dbReference type="PANTHER" id="PTHR15955">
    <property type="entry name" value="RWD DOMAIN CONTAINING PROTEIN 2"/>
    <property type="match status" value="1"/>
</dbReference>